<keyword evidence="2" id="KW-1185">Reference proteome</keyword>
<dbReference type="Proteomes" id="UP000798808">
    <property type="component" value="Unassembled WGS sequence"/>
</dbReference>
<comment type="caution">
    <text evidence="1">The sequence shown here is derived from an EMBL/GenBank/DDBJ whole genome shotgun (WGS) entry which is preliminary data.</text>
</comment>
<evidence type="ECO:0000313" key="2">
    <source>
        <dbReference type="Proteomes" id="UP000798808"/>
    </source>
</evidence>
<evidence type="ECO:0000313" key="1">
    <source>
        <dbReference type="EMBL" id="MTI23459.1"/>
    </source>
</evidence>
<sequence length="170" mass="19406">MIKISVKRLESEPNLKLEFYDSISRIPLNIKLRNYEMPPSVIKFDNFERGNFVEFRFDSHVGDLFEITVVSINNNAVIFTDSYRINILNSQNNGFFIDDLKAKGVRKKLLTKIARTSTSSVCFAFGDDNDGLDYYKASGGLYIGIDSDNNLKSFYLEGLSQQNIKDIFGE</sequence>
<organism evidence="1 2">
    <name type="scientific">Fulvivirga kasyanovii</name>
    <dbReference type="NCBI Taxonomy" id="396812"/>
    <lineage>
        <taxon>Bacteria</taxon>
        <taxon>Pseudomonadati</taxon>
        <taxon>Bacteroidota</taxon>
        <taxon>Cytophagia</taxon>
        <taxon>Cytophagales</taxon>
        <taxon>Fulvivirgaceae</taxon>
        <taxon>Fulvivirga</taxon>
    </lineage>
</organism>
<gene>
    <name evidence="1" type="ORF">E1163_00695</name>
</gene>
<dbReference type="EMBL" id="SMLW01000185">
    <property type="protein sequence ID" value="MTI23459.1"/>
    <property type="molecule type" value="Genomic_DNA"/>
</dbReference>
<evidence type="ECO:0008006" key="3">
    <source>
        <dbReference type="Google" id="ProtNLM"/>
    </source>
</evidence>
<accession>A0ABW9RHC5</accession>
<proteinExistence type="predicted"/>
<protein>
    <recommendedName>
        <fullName evidence="3">DUF4265 domain-containing protein</fullName>
    </recommendedName>
</protein>
<reference evidence="1 2" key="1">
    <citation type="submission" date="2019-02" db="EMBL/GenBank/DDBJ databases">
        <authorList>
            <person name="Goldberg S.R."/>
            <person name="Haltli B.A."/>
            <person name="Correa H."/>
            <person name="Russell K.G."/>
        </authorList>
    </citation>
    <scope>NUCLEOTIDE SEQUENCE [LARGE SCALE GENOMIC DNA]</scope>
    <source>
        <strain evidence="1 2">JCM 16186</strain>
    </source>
</reference>
<name>A0ABW9RHC5_9BACT</name>
<dbReference type="RefSeq" id="WP_155168602.1">
    <property type="nucleotide sequence ID" value="NZ_BAAAFL010000061.1"/>
</dbReference>